<dbReference type="RefSeq" id="WP_219873315.1">
    <property type="nucleotide sequence ID" value="NZ_JAHZIJ010000010.1"/>
</dbReference>
<dbReference type="InterPro" id="IPR000182">
    <property type="entry name" value="GNAT_dom"/>
</dbReference>
<keyword evidence="2" id="KW-0012">Acyltransferase</keyword>
<dbReference type="Gene3D" id="3.40.630.30">
    <property type="match status" value="1"/>
</dbReference>
<feature type="domain" description="N-acetyltransferase" evidence="1">
    <location>
        <begin position="2"/>
        <end position="161"/>
    </location>
</feature>
<comment type="caution">
    <text evidence="2">The sequence shown here is derived from an EMBL/GenBank/DDBJ whole genome shotgun (WGS) entry which is preliminary data.</text>
</comment>
<dbReference type="PROSITE" id="PS51186">
    <property type="entry name" value="GNAT"/>
    <property type="match status" value="1"/>
</dbReference>
<protein>
    <submittedName>
        <fullName evidence="2">GNAT family N-acetyltransferase</fullName>
        <ecNumber evidence="2">2.3.1.-</ecNumber>
    </submittedName>
</protein>
<reference evidence="2 3" key="1">
    <citation type="submission" date="2021-07" db="EMBL/GenBank/DDBJ databases">
        <title>Paenibacillus radiodurans sp. nov., isolated from the southeastern edge of Tengger Desert.</title>
        <authorList>
            <person name="Zhang G."/>
        </authorList>
    </citation>
    <scope>NUCLEOTIDE SEQUENCE [LARGE SCALE GENOMIC DNA]</scope>
    <source>
        <strain evidence="2 3">DT7-4</strain>
    </source>
</reference>
<dbReference type="EC" id="2.3.1.-" evidence="2"/>
<dbReference type="Pfam" id="PF13673">
    <property type="entry name" value="Acetyltransf_10"/>
    <property type="match status" value="1"/>
</dbReference>
<sequence length="162" mass="19344">MLEYRKAALEDEAFLFELYVETRREEWGALGWSESELLAFLQMQFDMQMRSYAMQYPHIDSQIVYMDELKIGRILISHTEQAVHLIDLTLTERYRRRGIGTELVQNVLKLGEQSGKPVRLHVLQHNPAKGLYERLGFKVTEDRYPYVAMEWQHDQYKWEVES</sequence>
<accession>A0ABS7D809</accession>
<evidence type="ECO:0000313" key="3">
    <source>
        <dbReference type="Proteomes" id="UP000812277"/>
    </source>
</evidence>
<evidence type="ECO:0000259" key="1">
    <source>
        <dbReference type="PROSITE" id="PS51186"/>
    </source>
</evidence>
<dbReference type="EMBL" id="JAHZIJ010000010">
    <property type="protein sequence ID" value="MBW7476073.1"/>
    <property type="molecule type" value="Genomic_DNA"/>
</dbReference>
<keyword evidence="2" id="KW-0808">Transferase</keyword>
<evidence type="ECO:0000313" key="2">
    <source>
        <dbReference type="EMBL" id="MBW7476073.1"/>
    </source>
</evidence>
<dbReference type="Proteomes" id="UP000812277">
    <property type="component" value="Unassembled WGS sequence"/>
</dbReference>
<organism evidence="2 3">
    <name type="scientific">Paenibacillus oenotherae</name>
    <dbReference type="NCBI Taxonomy" id="1435645"/>
    <lineage>
        <taxon>Bacteria</taxon>
        <taxon>Bacillati</taxon>
        <taxon>Bacillota</taxon>
        <taxon>Bacilli</taxon>
        <taxon>Bacillales</taxon>
        <taxon>Paenibacillaceae</taxon>
        <taxon>Paenibacillus</taxon>
    </lineage>
</organism>
<dbReference type="InterPro" id="IPR016181">
    <property type="entry name" value="Acyl_CoA_acyltransferase"/>
</dbReference>
<name>A0ABS7D809_9BACL</name>
<keyword evidence="3" id="KW-1185">Reference proteome</keyword>
<proteinExistence type="predicted"/>
<gene>
    <name evidence="2" type="ORF">K0T92_15105</name>
</gene>
<dbReference type="SUPFAM" id="SSF55729">
    <property type="entry name" value="Acyl-CoA N-acyltransferases (Nat)"/>
    <property type="match status" value="1"/>
</dbReference>
<dbReference type="GO" id="GO:0016746">
    <property type="term" value="F:acyltransferase activity"/>
    <property type="evidence" value="ECO:0007669"/>
    <property type="project" value="UniProtKB-KW"/>
</dbReference>